<reference evidence="2" key="1">
    <citation type="journal article" date="2022" name="Nat. Commun.">
        <title>Chromosome evolution and the genetic basis of agronomically important traits in greater yam.</title>
        <authorList>
            <person name="Bredeson J.V."/>
            <person name="Lyons J.B."/>
            <person name="Oniyinde I.O."/>
            <person name="Okereke N.R."/>
            <person name="Kolade O."/>
            <person name="Nnabue I."/>
            <person name="Nwadili C.O."/>
            <person name="Hribova E."/>
            <person name="Parker M."/>
            <person name="Nwogha J."/>
            <person name="Shu S."/>
            <person name="Carlson J."/>
            <person name="Kariba R."/>
            <person name="Muthemba S."/>
            <person name="Knop K."/>
            <person name="Barton G.J."/>
            <person name="Sherwood A.V."/>
            <person name="Lopez-Montes A."/>
            <person name="Asiedu R."/>
            <person name="Jamnadass R."/>
            <person name="Muchugi A."/>
            <person name="Goodstein D."/>
            <person name="Egesi C.N."/>
            <person name="Featherston J."/>
            <person name="Asfaw A."/>
            <person name="Simpson G.G."/>
            <person name="Dolezel J."/>
            <person name="Hendre P.S."/>
            <person name="Van Deynze A."/>
            <person name="Kumar P.L."/>
            <person name="Obidiegwu J.E."/>
            <person name="Bhattacharjee R."/>
            <person name="Rokhsar D.S."/>
        </authorList>
    </citation>
    <scope>NUCLEOTIDE SEQUENCE [LARGE SCALE GENOMIC DNA]</scope>
    <source>
        <strain evidence="2">cv. TDa95/00328</strain>
    </source>
</reference>
<evidence type="ECO:0000313" key="1">
    <source>
        <dbReference type="EMBL" id="KAH7664991.1"/>
    </source>
</evidence>
<accession>A0ACB7UVT1</accession>
<organism evidence="1 2">
    <name type="scientific">Dioscorea alata</name>
    <name type="common">Purple yam</name>
    <dbReference type="NCBI Taxonomy" id="55571"/>
    <lineage>
        <taxon>Eukaryota</taxon>
        <taxon>Viridiplantae</taxon>
        <taxon>Streptophyta</taxon>
        <taxon>Embryophyta</taxon>
        <taxon>Tracheophyta</taxon>
        <taxon>Spermatophyta</taxon>
        <taxon>Magnoliopsida</taxon>
        <taxon>Liliopsida</taxon>
        <taxon>Dioscoreales</taxon>
        <taxon>Dioscoreaceae</taxon>
        <taxon>Dioscorea</taxon>
    </lineage>
</organism>
<evidence type="ECO:0000313" key="2">
    <source>
        <dbReference type="Proteomes" id="UP000827976"/>
    </source>
</evidence>
<comment type="caution">
    <text evidence="1">The sequence shown here is derived from an EMBL/GenBank/DDBJ whole genome shotgun (WGS) entry which is preliminary data.</text>
</comment>
<gene>
    <name evidence="1" type="ORF">IHE45_13G002300</name>
</gene>
<sequence length="387" mass="42518">MKRVGGEAMAVWSSCSQVKNGCVEWVEKYFKDCVCNLSSEISFGLGLVSLFCWAIAEIPQIISNYHTKSGHGVSLALLLTWVIGDVFNLVGCLLEPVTLPTQLYTALLYTLTTVVLLVQTIYYDYFLRWWKYRGFADNSENAEEKKEPLNPKSQADSSKPVAAIPSARSSPRMDIYYTSARSLASSPTPPYGSSSYLVAPRSGPSATLGHDSSSDEETTLPAHRARSKTKINFSRSVGYGTVIATSANLPFQAQSLMVKHLVLSGTTLLKETGLQEIESNSFGLLLGWIMAAIYMGGRLPQIYLNIKRGSVEGLSPLMFLFALIANASYVGSILVRSLEWERIKANAPWLLDAIVCVLLDLFIIIQFGYYKVICRRSACSKAAPTLA</sequence>
<proteinExistence type="predicted"/>
<dbReference type="EMBL" id="CM037023">
    <property type="protein sequence ID" value="KAH7664991.1"/>
    <property type="molecule type" value="Genomic_DNA"/>
</dbReference>
<name>A0ACB7UVT1_DIOAL</name>
<keyword evidence="2" id="KW-1185">Reference proteome</keyword>
<protein>
    <submittedName>
        <fullName evidence="1">Membrane protein</fullName>
    </submittedName>
</protein>
<dbReference type="Proteomes" id="UP000827976">
    <property type="component" value="Chromosome 13"/>
</dbReference>